<dbReference type="GO" id="GO:0046872">
    <property type="term" value="F:metal ion binding"/>
    <property type="evidence" value="ECO:0007669"/>
    <property type="project" value="UniProtKB-KW"/>
</dbReference>
<accession>A0AAD3H8Z4</accession>
<dbReference type="SUPFAM" id="SSF56219">
    <property type="entry name" value="DNase I-like"/>
    <property type="match status" value="1"/>
</dbReference>
<evidence type="ECO:0000313" key="9">
    <source>
        <dbReference type="EMBL" id="GFH54364.1"/>
    </source>
</evidence>
<evidence type="ECO:0000256" key="2">
    <source>
        <dbReference type="ARBA" id="ARBA00022723"/>
    </source>
</evidence>
<feature type="binding site" evidence="5">
    <location>
        <position position="184"/>
    </location>
    <ligand>
        <name>Mg(2+)</name>
        <dbReference type="ChEBI" id="CHEBI:18420"/>
        <label>1</label>
    </ligand>
</feature>
<keyword evidence="10" id="KW-1185">Reference proteome</keyword>
<dbReference type="PROSITE" id="PS00726">
    <property type="entry name" value="AP_NUCLEASE_F1_1"/>
    <property type="match status" value="1"/>
</dbReference>
<feature type="site" description="Important for catalytic activity" evidence="6">
    <location>
        <position position="398"/>
    </location>
</feature>
<comment type="cofactor">
    <cofactor evidence="5">
        <name>Mg(2+)</name>
        <dbReference type="ChEBI" id="CHEBI:18420"/>
    </cofactor>
    <cofactor evidence="5">
        <name>Mn(2+)</name>
        <dbReference type="ChEBI" id="CHEBI:29035"/>
    </cofactor>
    <text evidence="5">Probably binds two magnesium or manganese ions per subunit.</text>
</comment>
<dbReference type="InterPro" id="IPR036691">
    <property type="entry name" value="Endo/exonu/phosph_ase_sf"/>
</dbReference>
<feature type="binding site" evidence="5">
    <location>
        <position position="61"/>
    </location>
    <ligand>
        <name>Mg(2+)</name>
        <dbReference type="ChEBI" id="CHEBI:18420"/>
        <label>1</label>
    </ligand>
</feature>
<dbReference type="PROSITE" id="PS51435">
    <property type="entry name" value="AP_NUCLEASE_F1_4"/>
    <property type="match status" value="1"/>
</dbReference>
<evidence type="ECO:0000259" key="8">
    <source>
        <dbReference type="Pfam" id="PF03372"/>
    </source>
</evidence>
<feature type="site" description="Transition state stabilizer" evidence="6">
    <location>
        <position position="184"/>
    </location>
</feature>
<dbReference type="GO" id="GO:0008311">
    <property type="term" value="F:double-stranded DNA 3'-5' DNA exonuclease activity"/>
    <property type="evidence" value="ECO:0007669"/>
    <property type="project" value="TreeGrafter"/>
</dbReference>
<feature type="compositionally biased region" description="Basic residues" evidence="7">
    <location>
        <begin position="557"/>
        <end position="571"/>
    </location>
</feature>
<feature type="region of interest" description="Disordered" evidence="7">
    <location>
        <begin position="508"/>
        <end position="571"/>
    </location>
</feature>
<gene>
    <name evidence="9" type="ORF">CTEN210_10840</name>
</gene>
<dbReference type="GO" id="GO:0003906">
    <property type="term" value="F:DNA-(apurinic or apyrimidinic site) endonuclease activity"/>
    <property type="evidence" value="ECO:0007669"/>
    <property type="project" value="TreeGrafter"/>
</dbReference>
<dbReference type="InterPro" id="IPR004808">
    <property type="entry name" value="AP_endonuc_1"/>
</dbReference>
<evidence type="ECO:0000256" key="4">
    <source>
        <dbReference type="ARBA" id="ARBA00022842"/>
    </source>
</evidence>
<protein>
    <recommendedName>
        <fullName evidence="8">Endonuclease/exonuclease/phosphatase domain-containing protein</fullName>
    </recommendedName>
</protein>
<evidence type="ECO:0000256" key="3">
    <source>
        <dbReference type="ARBA" id="ARBA00022801"/>
    </source>
</evidence>
<sequence>MFLISWNVAGLSTTLNKIDKDYAHVSSSNTNSTSSAKQNRTHAFSHYLKLHGDPDILCIQEHKIPLSQLSSRSEALGCSSIEGYESFWSCCVDKSKKGFNGVVTFCKTGMCQSANSRPLKSDDLDDQGRVVMTDHGQFVVFNVYAPASCGMPLSYKMKFLNALNRAMKEQRAKGKRVILVGDLNIAHTGLDITWNDRHILIDAVKEQVRNRESLCESLPKWKLEVAQHWDEIERVLVNTLKVVPVTRQNVSTGAKFDKFQASVTVNRSGNERKIYLGNAETSEEACLYSYNFEEVVYHDHDLDKECIAREKNKICLGTLTELMSKIVGVQWDTNTIEMIANTDGLKKSSPAVAWLDTVIKQDKMVDTFRHLYPNAKGRYTCWCQRTNRRQENDGLRIDYTLVDQELVQYIQCDGSQKLRCCNYANADTMFDSEEAALHAATASGQFRGAGYEGGGIADATQQALATQFGDIHTGIIYTAPQYSDHVPVSLLLDEKFDQDYISRTLSLSGKETKQSQPHKKQQSISSFFGASRSTSNASSSSSSSSKRKINSTIQKQSSKKKGTIFAHFGKK</sequence>
<proteinExistence type="inferred from homology"/>
<dbReference type="Pfam" id="PF03372">
    <property type="entry name" value="Exo_endo_phos"/>
    <property type="match status" value="1"/>
</dbReference>
<dbReference type="PANTHER" id="PTHR22748:SF4">
    <property type="entry name" value="DNA-(APURINIC OR APYRIMIDINIC SITE) ENDONUCLEASE 2"/>
    <property type="match status" value="1"/>
</dbReference>
<dbReference type="GO" id="GO:0006284">
    <property type="term" value="P:base-excision repair"/>
    <property type="evidence" value="ECO:0007669"/>
    <property type="project" value="TreeGrafter"/>
</dbReference>
<feature type="binding site" evidence="5">
    <location>
        <position position="7"/>
    </location>
    <ligand>
        <name>Mg(2+)</name>
        <dbReference type="ChEBI" id="CHEBI:18420"/>
        <label>1</label>
    </ligand>
</feature>
<dbReference type="GO" id="GO:0008081">
    <property type="term" value="F:phosphoric diester hydrolase activity"/>
    <property type="evidence" value="ECO:0007669"/>
    <property type="project" value="TreeGrafter"/>
</dbReference>
<dbReference type="AlphaFoldDB" id="A0AAD3H8Z4"/>
<evidence type="ECO:0000313" key="10">
    <source>
        <dbReference type="Proteomes" id="UP001054902"/>
    </source>
</evidence>
<dbReference type="GO" id="GO:0005634">
    <property type="term" value="C:nucleus"/>
    <property type="evidence" value="ECO:0007669"/>
    <property type="project" value="TreeGrafter"/>
</dbReference>
<keyword evidence="4 5" id="KW-0460">Magnesium</keyword>
<evidence type="ECO:0000256" key="1">
    <source>
        <dbReference type="ARBA" id="ARBA00007092"/>
    </source>
</evidence>
<name>A0AAD3H8Z4_9STRA</name>
<dbReference type="EMBL" id="BLLK01000047">
    <property type="protein sequence ID" value="GFH54364.1"/>
    <property type="molecule type" value="Genomic_DNA"/>
</dbReference>
<keyword evidence="3" id="KW-0378">Hydrolase</keyword>
<reference evidence="9 10" key="1">
    <citation type="journal article" date="2021" name="Sci. Rep.">
        <title>The genome of the diatom Chaetoceros tenuissimus carries an ancient integrated fragment of an extant virus.</title>
        <authorList>
            <person name="Hongo Y."/>
            <person name="Kimura K."/>
            <person name="Takaki Y."/>
            <person name="Yoshida Y."/>
            <person name="Baba S."/>
            <person name="Kobayashi G."/>
            <person name="Nagasaki K."/>
            <person name="Hano T."/>
            <person name="Tomaru Y."/>
        </authorList>
    </citation>
    <scope>NUCLEOTIDE SEQUENCE [LARGE SCALE GENOMIC DNA]</scope>
    <source>
        <strain evidence="9 10">NIES-3715</strain>
    </source>
</reference>
<evidence type="ECO:0000256" key="7">
    <source>
        <dbReference type="SAM" id="MobiDB-lite"/>
    </source>
</evidence>
<evidence type="ECO:0000256" key="6">
    <source>
        <dbReference type="PIRSR" id="PIRSR604808-3"/>
    </source>
</evidence>
<keyword evidence="2 5" id="KW-0479">Metal-binding</keyword>
<keyword evidence="5" id="KW-0464">Manganese</keyword>
<dbReference type="Proteomes" id="UP001054902">
    <property type="component" value="Unassembled WGS sequence"/>
</dbReference>
<dbReference type="PANTHER" id="PTHR22748">
    <property type="entry name" value="AP ENDONUCLEASE"/>
    <property type="match status" value="1"/>
</dbReference>
<feature type="compositionally biased region" description="Low complexity" evidence="7">
    <location>
        <begin position="530"/>
        <end position="544"/>
    </location>
</feature>
<comment type="caution">
    <text evidence="9">The sequence shown here is derived from an EMBL/GenBank/DDBJ whole genome shotgun (WGS) entry which is preliminary data.</text>
</comment>
<dbReference type="InterPro" id="IPR005135">
    <property type="entry name" value="Endo/exonuclease/phosphatase"/>
</dbReference>
<organism evidence="9 10">
    <name type="scientific">Chaetoceros tenuissimus</name>
    <dbReference type="NCBI Taxonomy" id="426638"/>
    <lineage>
        <taxon>Eukaryota</taxon>
        <taxon>Sar</taxon>
        <taxon>Stramenopiles</taxon>
        <taxon>Ochrophyta</taxon>
        <taxon>Bacillariophyta</taxon>
        <taxon>Coscinodiscophyceae</taxon>
        <taxon>Chaetocerotophycidae</taxon>
        <taxon>Chaetocerotales</taxon>
        <taxon>Chaetocerotaceae</taxon>
        <taxon>Chaetoceros</taxon>
    </lineage>
</organism>
<dbReference type="Gene3D" id="3.60.10.10">
    <property type="entry name" value="Endonuclease/exonuclease/phosphatase"/>
    <property type="match status" value="1"/>
</dbReference>
<feature type="binding site" evidence="5">
    <location>
        <position position="182"/>
    </location>
    <ligand>
        <name>Mg(2+)</name>
        <dbReference type="ChEBI" id="CHEBI:18420"/>
        <label>1</label>
    </ligand>
</feature>
<evidence type="ECO:0000256" key="5">
    <source>
        <dbReference type="PIRSR" id="PIRSR604808-2"/>
    </source>
</evidence>
<dbReference type="GO" id="GO:0003677">
    <property type="term" value="F:DNA binding"/>
    <property type="evidence" value="ECO:0007669"/>
    <property type="project" value="InterPro"/>
</dbReference>
<comment type="similarity">
    <text evidence="1">Belongs to the DNA repair enzymes AP/ExoA family.</text>
</comment>
<dbReference type="InterPro" id="IPR020847">
    <property type="entry name" value="AP_endonuclease_F1_BS"/>
</dbReference>
<feature type="domain" description="Endonuclease/exonuclease/phosphatase" evidence="8">
    <location>
        <begin position="4"/>
        <end position="197"/>
    </location>
</feature>